<sequence length="145" mass="15591">MLSLSLLLIAALSTHCAGVPTVYDVLQLVYQLCSTAEAVREERLDCVGEHLGREVSPAVSRCLPPVLCARTLEWAAKHPDTPPHRITRVLGLGALGRMGCVLGEVPRPLPVWKAAFAKCFPDFQSVDSLNKDGSTGRSGNSLADR</sequence>
<comment type="caution">
    <text evidence="2">The sequence shown here is derived from an EMBL/GenBank/DDBJ whole genome shotgun (WGS) entry which is preliminary data.</text>
</comment>
<evidence type="ECO:0000256" key="1">
    <source>
        <dbReference type="SAM" id="SignalP"/>
    </source>
</evidence>
<keyword evidence="1" id="KW-0732">Signal</keyword>
<feature type="signal peptide" evidence="1">
    <location>
        <begin position="1"/>
        <end position="18"/>
    </location>
</feature>
<reference evidence="2 3" key="1">
    <citation type="journal article" date="2022" name="Nat. Ecol. Evol.">
        <title>A masculinizing supergene underlies an exaggerated male reproductive morph in a spider.</title>
        <authorList>
            <person name="Hendrickx F."/>
            <person name="De Corte Z."/>
            <person name="Sonet G."/>
            <person name="Van Belleghem S.M."/>
            <person name="Kostlbacher S."/>
            <person name="Vangestel C."/>
        </authorList>
    </citation>
    <scope>NUCLEOTIDE SEQUENCE [LARGE SCALE GENOMIC DNA]</scope>
    <source>
        <strain evidence="2">W744_W776</strain>
    </source>
</reference>
<dbReference type="Proteomes" id="UP000827092">
    <property type="component" value="Unassembled WGS sequence"/>
</dbReference>
<dbReference type="EMBL" id="JAFNEN010000161">
    <property type="protein sequence ID" value="KAG8191387.1"/>
    <property type="molecule type" value="Genomic_DNA"/>
</dbReference>
<evidence type="ECO:0000313" key="2">
    <source>
        <dbReference type="EMBL" id="KAG8191387.1"/>
    </source>
</evidence>
<evidence type="ECO:0000313" key="3">
    <source>
        <dbReference type="Proteomes" id="UP000827092"/>
    </source>
</evidence>
<accession>A0AAV6V5K1</accession>
<organism evidence="2 3">
    <name type="scientific">Oedothorax gibbosus</name>
    <dbReference type="NCBI Taxonomy" id="931172"/>
    <lineage>
        <taxon>Eukaryota</taxon>
        <taxon>Metazoa</taxon>
        <taxon>Ecdysozoa</taxon>
        <taxon>Arthropoda</taxon>
        <taxon>Chelicerata</taxon>
        <taxon>Arachnida</taxon>
        <taxon>Araneae</taxon>
        <taxon>Araneomorphae</taxon>
        <taxon>Entelegynae</taxon>
        <taxon>Araneoidea</taxon>
        <taxon>Linyphiidae</taxon>
        <taxon>Erigoninae</taxon>
        <taxon>Oedothorax</taxon>
    </lineage>
</organism>
<feature type="chain" id="PRO_5043720040" description="Secreted protein" evidence="1">
    <location>
        <begin position="19"/>
        <end position="145"/>
    </location>
</feature>
<protein>
    <recommendedName>
        <fullName evidence="4">Secreted protein</fullName>
    </recommendedName>
</protein>
<name>A0AAV6V5K1_9ARAC</name>
<evidence type="ECO:0008006" key="4">
    <source>
        <dbReference type="Google" id="ProtNLM"/>
    </source>
</evidence>
<proteinExistence type="predicted"/>
<gene>
    <name evidence="2" type="ORF">JTE90_006129</name>
</gene>
<keyword evidence="3" id="KW-1185">Reference proteome</keyword>
<dbReference type="AlphaFoldDB" id="A0AAV6V5K1"/>